<dbReference type="InterPro" id="IPR002885">
    <property type="entry name" value="PPR_rpt"/>
</dbReference>
<evidence type="ECO:0000313" key="3">
    <source>
        <dbReference type="EMBL" id="RAL51660.1"/>
    </source>
</evidence>
<protein>
    <recommendedName>
        <fullName evidence="5">Pentacotripeptide-repeat region of PRORP domain-containing protein</fullName>
    </recommendedName>
</protein>
<organism evidence="3 4">
    <name type="scientific">Cuscuta australis</name>
    <dbReference type="NCBI Taxonomy" id="267555"/>
    <lineage>
        <taxon>Eukaryota</taxon>
        <taxon>Viridiplantae</taxon>
        <taxon>Streptophyta</taxon>
        <taxon>Embryophyta</taxon>
        <taxon>Tracheophyta</taxon>
        <taxon>Spermatophyta</taxon>
        <taxon>Magnoliopsida</taxon>
        <taxon>eudicotyledons</taxon>
        <taxon>Gunneridae</taxon>
        <taxon>Pentapetalae</taxon>
        <taxon>asterids</taxon>
        <taxon>lamiids</taxon>
        <taxon>Solanales</taxon>
        <taxon>Convolvulaceae</taxon>
        <taxon>Cuscuteae</taxon>
        <taxon>Cuscuta</taxon>
        <taxon>Cuscuta subgen. Grammica</taxon>
        <taxon>Cuscuta sect. Cleistogrammica</taxon>
    </lineage>
</organism>
<dbReference type="AlphaFoldDB" id="A0A328E2D7"/>
<dbReference type="InterPro" id="IPR011990">
    <property type="entry name" value="TPR-like_helical_dom_sf"/>
</dbReference>
<proteinExistence type="predicted"/>
<dbReference type="PANTHER" id="PTHR47859">
    <property type="entry name" value="PENTATRICOPEPTIDE REPEAT-CONTAINING PROTEIN"/>
    <property type="match status" value="1"/>
</dbReference>
<dbReference type="NCBIfam" id="TIGR00756">
    <property type="entry name" value="PPR"/>
    <property type="match status" value="2"/>
</dbReference>
<dbReference type="PANTHER" id="PTHR47859:SF1">
    <property type="entry name" value="PENTATRICOPEPTIDE REPEAT-CONTAINING PROTEIN"/>
    <property type="match status" value="1"/>
</dbReference>
<reference evidence="3 4" key="1">
    <citation type="submission" date="2018-06" db="EMBL/GenBank/DDBJ databases">
        <title>The Genome of Cuscuta australis (Dodder) Provides Insight into the Evolution of Plant Parasitism.</title>
        <authorList>
            <person name="Liu H."/>
        </authorList>
    </citation>
    <scope>NUCLEOTIDE SEQUENCE [LARGE SCALE GENOMIC DNA]</scope>
    <source>
        <strain evidence="4">cv. Yunnan</strain>
        <tissue evidence="3">Vines</tissue>
    </source>
</reference>
<evidence type="ECO:0000256" key="1">
    <source>
        <dbReference type="ARBA" id="ARBA00022737"/>
    </source>
</evidence>
<sequence length="812" mass="93055">MHKFVGTTRSSLALYSSLSFKKIENGQKIVRSKGCDKKPLSRSLQEKIVEALFLGERSRASSLLLELGCGRSTLNANDFLYILQRCARLPDPLFLMETWKLMEEKEIETSRECYMFAVQALSRGGYLNEAFDLLNIVRDNPDTYYFLPIYNIFLGACVQMHSRPYVNQCLDLMDQNMVGKDEITYYQLLKLAVLQQNLSVVHEVWRECTKHYNPSILCLRKFIWSFSKLRDLESAHSILQQMVDAASLEDFIVCQTANGKMRSLRLDIPALCQGDASLLRSATRNRSHSEQCSNVGTIKKQGSDISKSTVKIQKQIAAMKLLRWSFSDVIQACAVMQNDILAEKLLNQMQNLGLKPSRQAYNAFTMAVLSVRGVHDATEVLKLMGKKNLKPYDSTLVCLSVSYSRISELDLAEHFLDQVSSFEGPYPFNALLEACNFLDLPERAIQMLAKMKKLNIQPDIRTYELLFSQFGCGDTPYTEDDLLFQNDVSKRIHAIDMDMMKNGIHHSQLSMMNLLKSLGAVGLLKEMIQYLHAAENQFPHYQTCLETCHYNTVLHFLVRAKEISIAFSIFKGMISCGIPCDAATYTIMVDCCTIMNDFKFASALVSMMIRDGFIPQIYIYTSFIKILVVSEEFGEVFKLLKKAISEGIQPDALLYNRIVQKASEKGRIDVIEIVVEQMHRYRVQPNSSICRNIFLAYVDHGFYKTAMEALQVLCMRMISLEESTLKELRAEYEHLILNDEEVEDYERKIIEPLFEKESSRRDDHLVAMLILRWCAMLGFPISWSPNHSPWAKRLSLDYDLSTQAKNYKNHEP</sequence>
<name>A0A328E2D7_9ASTE</name>
<dbReference type="Proteomes" id="UP000249390">
    <property type="component" value="Unassembled WGS sequence"/>
</dbReference>
<accession>A0A328E2D7</accession>
<dbReference type="EMBL" id="NQVE01000046">
    <property type="protein sequence ID" value="RAL51660.1"/>
    <property type="molecule type" value="Genomic_DNA"/>
</dbReference>
<dbReference type="Pfam" id="PF13812">
    <property type="entry name" value="PPR_3"/>
    <property type="match status" value="2"/>
</dbReference>
<evidence type="ECO:0000256" key="2">
    <source>
        <dbReference type="PROSITE-ProRule" id="PRU00708"/>
    </source>
</evidence>
<comment type="caution">
    <text evidence="3">The sequence shown here is derived from an EMBL/GenBank/DDBJ whole genome shotgun (WGS) entry which is preliminary data.</text>
</comment>
<dbReference type="Gene3D" id="1.25.40.10">
    <property type="entry name" value="Tetratricopeptide repeat domain"/>
    <property type="match status" value="4"/>
</dbReference>
<feature type="repeat" description="PPR" evidence="2">
    <location>
        <begin position="581"/>
        <end position="615"/>
    </location>
</feature>
<gene>
    <name evidence="3" type="ORF">DM860_010378</name>
</gene>
<keyword evidence="4" id="KW-1185">Reference proteome</keyword>
<evidence type="ECO:0008006" key="5">
    <source>
        <dbReference type="Google" id="ProtNLM"/>
    </source>
</evidence>
<keyword evidence="1" id="KW-0677">Repeat</keyword>
<feature type="repeat" description="PPR" evidence="2">
    <location>
        <begin position="424"/>
        <end position="458"/>
    </location>
</feature>
<dbReference type="Pfam" id="PF13041">
    <property type="entry name" value="PPR_2"/>
    <property type="match status" value="1"/>
</dbReference>
<evidence type="ECO:0000313" key="4">
    <source>
        <dbReference type="Proteomes" id="UP000249390"/>
    </source>
</evidence>
<dbReference type="PROSITE" id="PS51375">
    <property type="entry name" value="PPR"/>
    <property type="match status" value="2"/>
</dbReference>